<gene>
    <name evidence="9" type="ORF">SVA_3174</name>
</gene>
<dbReference type="PANTHER" id="PTHR46157:SF4">
    <property type="entry name" value="K(+) EFFLUX ANTIPORTER 3, CHLOROPLASTIC"/>
    <property type="match status" value="1"/>
</dbReference>
<dbReference type="Gene3D" id="1.20.1530.20">
    <property type="match status" value="1"/>
</dbReference>
<dbReference type="OrthoDB" id="9781411at2"/>
<dbReference type="InterPro" id="IPR006153">
    <property type="entry name" value="Cation/H_exchanger_TM"/>
</dbReference>
<feature type="transmembrane region" description="Helical" evidence="7">
    <location>
        <begin position="331"/>
        <end position="354"/>
    </location>
</feature>
<dbReference type="Pfam" id="PF00999">
    <property type="entry name" value="Na_H_Exchanger"/>
    <property type="match status" value="1"/>
</dbReference>
<keyword evidence="2" id="KW-0050">Antiport</keyword>
<feature type="transmembrane region" description="Helical" evidence="7">
    <location>
        <begin position="360"/>
        <end position="383"/>
    </location>
</feature>
<keyword evidence="5" id="KW-0406">Ion transport</keyword>
<feature type="transmembrane region" description="Helical" evidence="7">
    <location>
        <begin position="86"/>
        <end position="109"/>
    </location>
</feature>
<dbReference type="Proteomes" id="UP000218899">
    <property type="component" value="Chromosome"/>
</dbReference>
<evidence type="ECO:0000313" key="10">
    <source>
        <dbReference type="Proteomes" id="UP000218899"/>
    </source>
</evidence>
<evidence type="ECO:0000256" key="5">
    <source>
        <dbReference type="ARBA" id="ARBA00023065"/>
    </source>
</evidence>
<proteinExistence type="predicted"/>
<dbReference type="KEGG" id="sva:SVA_3174"/>
<evidence type="ECO:0000256" key="1">
    <source>
        <dbReference type="ARBA" id="ARBA00004141"/>
    </source>
</evidence>
<dbReference type="InterPro" id="IPR038770">
    <property type="entry name" value="Na+/solute_symporter_sf"/>
</dbReference>
<evidence type="ECO:0000256" key="3">
    <source>
        <dbReference type="ARBA" id="ARBA00022692"/>
    </source>
</evidence>
<evidence type="ECO:0000256" key="7">
    <source>
        <dbReference type="SAM" id="Phobius"/>
    </source>
</evidence>
<feature type="transmembrane region" description="Helical" evidence="7">
    <location>
        <begin position="148"/>
        <end position="170"/>
    </location>
</feature>
<feature type="transmembrane region" description="Helical" evidence="7">
    <location>
        <begin position="182"/>
        <end position="204"/>
    </location>
</feature>
<accession>A0A1C7AEW2</accession>
<evidence type="ECO:0000256" key="2">
    <source>
        <dbReference type="ARBA" id="ARBA00022449"/>
    </source>
</evidence>
<dbReference type="RefSeq" id="WP_096462093.1">
    <property type="nucleotide sequence ID" value="NZ_AP014936.1"/>
</dbReference>
<feature type="transmembrane region" description="Helical" evidence="7">
    <location>
        <begin position="55"/>
        <end position="74"/>
    </location>
</feature>
<feature type="transmembrane region" description="Helical" evidence="7">
    <location>
        <begin position="211"/>
        <end position="230"/>
    </location>
</feature>
<evidence type="ECO:0000256" key="6">
    <source>
        <dbReference type="ARBA" id="ARBA00023136"/>
    </source>
</evidence>
<keyword evidence="4 7" id="KW-1133">Transmembrane helix</keyword>
<feature type="transmembrane region" description="Helical" evidence="7">
    <location>
        <begin position="31"/>
        <end position="49"/>
    </location>
</feature>
<keyword evidence="10" id="KW-1185">Reference proteome</keyword>
<comment type="subcellular location">
    <subcellularLocation>
        <location evidence="1">Membrane</location>
        <topology evidence="1">Multi-pass membrane protein</topology>
    </subcellularLocation>
</comment>
<evidence type="ECO:0000259" key="8">
    <source>
        <dbReference type="Pfam" id="PF00999"/>
    </source>
</evidence>
<dbReference type="GO" id="GO:0015297">
    <property type="term" value="F:antiporter activity"/>
    <property type="evidence" value="ECO:0007669"/>
    <property type="project" value="UniProtKB-KW"/>
</dbReference>
<feature type="transmembrane region" description="Helical" evidence="7">
    <location>
        <begin position="273"/>
        <end position="291"/>
    </location>
</feature>
<feature type="transmembrane region" description="Helical" evidence="7">
    <location>
        <begin position="6"/>
        <end position="24"/>
    </location>
</feature>
<protein>
    <submittedName>
        <fullName evidence="9">Potassium transporter</fullName>
    </submittedName>
</protein>
<dbReference type="GO" id="GO:1902600">
    <property type="term" value="P:proton transmembrane transport"/>
    <property type="evidence" value="ECO:0007669"/>
    <property type="project" value="InterPro"/>
</dbReference>
<reference evidence="9 10" key="1">
    <citation type="submission" date="2015-08" db="EMBL/GenBank/DDBJ databases">
        <title>Complete genome sequence of Sulfurifustis variabilis.</title>
        <authorList>
            <person name="Miura A."/>
            <person name="Kojima H."/>
            <person name="Fukui M."/>
        </authorList>
    </citation>
    <scope>NUCLEOTIDE SEQUENCE [LARGE SCALE GENOMIC DNA]</scope>
    <source>
        <strain evidence="10">skN76</strain>
    </source>
</reference>
<keyword evidence="2" id="KW-0813">Transport</keyword>
<dbReference type="AlphaFoldDB" id="A0A1C7AEW2"/>
<feature type="domain" description="Cation/H+ exchanger transmembrane" evidence="8">
    <location>
        <begin position="13"/>
        <end position="376"/>
    </location>
</feature>
<sequence length="394" mass="41021">MEQPILTAVILVLVASVVTLALFEPLGLPSLVAYLLVGAAVGPYGLAWIPHTADLHSLAELGVVLLLFTVGLEFSLARLWTLRKQVFGLGGAQVAVTATVAAVLAWAIAGITPGAAFVLGGALALSSTAVVTRELSRRGELGGLHGRLSVAVLIFQDLAVVPFLILIPVLGAGTDETGWRAIGWALVQGAIVVAAMILAGRWVLRPVFRSVAAFGSAELFTLAALLFALAAAWVTAFAGLSRALGAFLAGALLGETEYRQRLAAEIRPFRDVLLGFFFVVIGMMLDLPAVLRWLPWILLALVLLLVLKTLTMTGLGRLLGVPRGTAMQAGILLSQGGEFGLVLVTLAAAEGLLVESALQVVLATIILSIALTPLLVASAEPLAQAICFPGAKRN</sequence>
<name>A0A1C7AEW2_9GAMM</name>
<dbReference type="GO" id="GO:0005886">
    <property type="term" value="C:plasma membrane"/>
    <property type="evidence" value="ECO:0007669"/>
    <property type="project" value="TreeGrafter"/>
</dbReference>
<evidence type="ECO:0000313" key="9">
    <source>
        <dbReference type="EMBL" id="BAU49722.1"/>
    </source>
</evidence>
<organism evidence="9 10">
    <name type="scientific">Sulfurifustis variabilis</name>
    <dbReference type="NCBI Taxonomy" id="1675686"/>
    <lineage>
        <taxon>Bacteria</taxon>
        <taxon>Pseudomonadati</taxon>
        <taxon>Pseudomonadota</taxon>
        <taxon>Gammaproteobacteria</taxon>
        <taxon>Acidiferrobacterales</taxon>
        <taxon>Acidiferrobacteraceae</taxon>
        <taxon>Sulfurifustis</taxon>
    </lineage>
</organism>
<evidence type="ECO:0000256" key="4">
    <source>
        <dbReference type="ARBA" id="ARBA00022989"/>
    </source>
</evidence>
<dbReference type="EMBL" id="AP014936">
    <property type="protein sequence ID" value="BAU49722.1"/>
    <property type="molecule type" value="Genomic_DNA"/>
</dbReference>
<feature type="transmembrane region" description="Helical" evidence="7">
    <location>
        <begin position="297"/>
        <end position="319"/>
    </location>
</feature>
<keyword evidence="3 7" id="KW-0812">Transmembrane</keyword>
<keyword evidence="6 7" id="KW-0472">Membrane</keyword>
<dbReference type="PANTHER" id="PTHR46157">
    <property type="entry name" value="K(+) EFFLUX ANTIPORTER 3, CHLOROPLASTIC"/>
    <property type="match status" value="1"/>
</dbReference>